<dbReference type="AlphaFoldDB" id="A0A2Z3YVQ1"/>
<keyword evidence="1" id="KW-0521">NADP</keyword>
<dbReference type="InterPro" id="IPR013154">
    <property type="entry name" value="ADH-like_N"/>
</dbReference>
<organism evidence="4 5">
    <name type="scientific">Corynebacterium provencense</name>
    <dbReference type="NCBI Taxonomy" id="1737425"/>
    <lineage>
        <taxon>Bacteria</taxon>
        <taxon>Bacillati</taxon>
        <taxon>Actinomycetota</taxon>
        <taxon>Actinomycetes</taxon>
        <taxon>Mycobacteriales</taxon>
        <taxon>Corynebacteriaceae</taxon>
        <taxon>Corynebacterium</taxon>
    </lineage>
</organism>
<evidence type="ECO:0000256" key="2">
    <source>
        <dbReference type="ARBA" id="ARBA00023002"/>
    </source>
</evidence>
<dbReference type="OrthoDB" id="9792162at2"/>
<evidence type="ECO:0000256" key="1">
    <source>
        <dbReference type="ARBA" id="ARBA00022857"/>
    </source>
</evidence>
<proteinExistence type="predicted"/>
<dbReference type="InterPro" id="IPR011032">
    <property type="entry name" value="GroES-like_sf"/>
</dbReference>
<dbReference type="Proteomes" id="UP000247696">
    <property type="component" value="Chromosome"/>
</dbReference>
<dbReference type="Pfam" id="PF13602">
    <property type="entry name" value="ADH_zinc_N_2"/>
    <property type="match status" value="1"/>
</dbReference>
<dbReference type="PANTHER" id="PTHR48106">
    <property type="entry name" value="QUINONE OXIDOREDUCTASE PIG3-RELATED"/>
    <property type="match status" value="1"/>
</dbReference>
<dbReference type="InterPro" id="IPR020843">
    <property type="entry name" value="ER"/>
</dbReference>
<evidence type="ECO:0000313" key="5">
    <source>
        <dbReference type="Proteomes" id="UP000247696"/>
    </source>
</evidence>
<keyword evidence="5" id="KW-1185">Reference proteome</keyword>
<accession>A0A2Z3YVQ1</accession>
<dbReference type="InterPro" id="IPR036291">
    <property type="entry name" value="NAD(P)-bd_dom_sf"/>
</dbReference>
<dbReference type="STRING" id="1737425.GCA_900049755_01537"/>
<dbReference type="KEGG" id="cpre:Csp1_23300"/>
<dbReference type="GO" id="GO:0070402">
    <property type="term" value="F:NADPH binding"/>
    <property type="evidence" value="ECO:0007669"/>
    <property type="project" value="TreeGrafter"/>
</dbReference>
<dbReference type="GO" id="GO:0016651">
    <property type="term" value="F:oxidoreductase activity, acting on NAD(P)H"/>
    <property type="evidence" value="ECO:0007669"/>
    <property type="project" value="TreeGrafter"/>
</dbReference>
<sequence>MKAAVARTPGPLAGSVSVLTVDGPGPPRPGEVRIRMTATTVNPSDAVTVSGAYPSRTVFPFVPGFEGVGVVEDDRGAAHSGSSLEGRRVLPLGGPGCWQQLRNVGRDWCVPVPDDLDDATACFSYINPLTASLMVDRFCTRPAAGRAPGTPPTVVVTAAGSSIAGHLAELLTELPLTHPGLAPVRPVGLVRRAAGHSPPVADPSRWSRIVGTAVPGWRTRLRSAVGPDGADIVLDCVGGSLGSDLTDILAPGGVLVLYGLLSGRPLPPACFDGRRGTRVEMFRLRDTVHSLPRSQLAPLFGPVFALQRRGLLRTAVAARVGLSRLTEALDAGTTGPGKLLIDPWS</sequence>
<feature type="domain" description="Enoyl reductase (ER)" evidence="3">
    <location>
        <begin position="14"/>
        <end position="341"/>
    </location>
</feature>
<protein>
    <recommendedName>
        <fullName evidence="3">Enoyl reductase (ER) domain-containing protein</fullName>
    </recommendedName>
</protein>
<dbReference type="CDD" id="cd05282">
    <property type="entry name" value="ETR_like"/>
    <property type="match status" value="1"/>
</dbReference>
<keyword evidence="2" id="KW-0560">Oxidoreductase</keyword>
<dbReference type="Gene3D" id="3.90.180.10">
    <property type="entry name" value="Medium-chain alcohol dehydrogenases, catalytic domain"/>
    <property type="match status" value="1"/>
</dbReference>
<evidence type="ECO:0000259" key="3">
    <source>
        <dbReference type="SMART" id="SM00829"/>
    </source>
</evidence>
<dbReference type="SMART" id="SM00829">
    <property type="entry name" value="PKS_ER"/>
    <property type="match status" value="1"/>
</dbReference>
<dbReference type="RefSeq" id="WP_110482124.1">
    <property type="nucleotide sequence ID" value="NZ_CP024988.1"/>
</dbReference>
<dbReference type="Pfam" id="PF08240">
    <property type="entry name" value="ADH_N"/>
    <property type="match status" value="1"/>
</dbReference>
<dbReference type="SUPFAM" id="SSF51735">
    <property type="entry name" value="NAD(P)-binding Rossmann-fold domains"/>
    <property type="match status" value="1"/>
</dbReference>
<dbReference type="SUPFAM" id="SSF50129">
    <property type="entry name" value="GroES-like"/>
    <property type="match status" value="1"/>
</dbReference>
<evidence type="ECO:0000313" key="4">
    <source>
        <dbReference type="EMBL" id="AWT27080.1"/>
    </source>
</evidence>
<name>A0A2Z3YVQ1_9CORY</name>
<gene>
    <name evidence="4" type="ORF">Csp1_23300</name>
</gene>
<dbReference type="EMBL" id="CP024988">
    <property type="protein sequence ID" value="AWT27080.1"/>
    <property type="molecule type" value="Genomic_DNA"/>
</dbReference>
<dbReference type="Gene3D" id="3.40.50.720">
    <property type="entry name" value="NAD(P)-binding Rossmann-like Domain"/>
    <property type="match status" value="1"/>
</dbReference>
<reference evidence="5" key="1">
    <citation type="submission" date="2017-11" db="EMBL/GenBank/DDBJ databases">
        <title>Otitis media/interna in a cat caused by the recently described species Corynebacterium provencense.</title>
        <authorList>
            <person name="Kittl S."/>
            <person name="Brodard I."/>
            <person name="Rychener L."/>
            <person name="Jores J."/>
            <person name="Roosje P."/>
            <person name="Gobeli Brawand S."/>
        </authorList>
    </citation>
    <scope>NUCLEOTIDE SEQUENCE [LARGE SCALE GENOMIC DNA]</scope>
    <source>
        <strain evidence="5">17KM38</strain>
    </source>
</reference>
<dbReference type="PANTHER" id="PTHR48106:SF2">
    <property type="entry name" value="ZN2+-BINDING DEHYDROGENASE"/>
    <property type="match status" value="1"/>
</dbReference>